<proteinExistence type="predicted"/>
<evidence type="ECO:0000313" key="2">
    <source>
        <dbReference type="Proteomes" id="UP000095287"/>
    </source>
</evidence>
<dbReference type="AlphaFoldDB" id="A0A1I8A3E8"/>
<protein>
    <submittedName>
        <fullName evidence="3">Secreted protein</fullName>
    </submittedName>
</protein>
<sequence length="80" mass="9063">MRVVRLFLCLLLCLGTALAQEPLFIDFLKKLAPDPVEPCVIVRSFNMTFTEAPLTINMADFAHGKAPAKISRARRFKRRS</sequence>
<keyword evidence="1" id="KW-0732">Signal</keyword>
<dbReference type="WBParaSite" id="L893_g32292.t1">
    <property type="protein sequence ID" value="L893_g32292.t1"/>
    <property type="gene ID" value="L893_g32292"/>
</dbReference>
<accession>A0A1I8A3E8</accession>
<dbReference type="Proteomes" id="UP000095287">
    <property type="component" value="Unplaced"/>
</dbReference>
<evidence type="ECO:0000313" key="3">
    <source>
        <dbReference type="WBParaSite" id="L893_g32292.t1"/>
    </source>
</evidence>
<keyword evidence="2" id="KW-1185">Reference proteome</keyword>
<evidence type="ECO:0000256" key="1">
    <source>
        <dbReference type="SAM" id="SignalP"/>
    </source>
</evidence>
<organism evidence="2 3">
    <name type="scientific">Steinernema glaseri</name>
    <dbReference type="NCBI Taxonomy" id="37863"/>
    <lineage>
        <taxon>Eukaryota</taxon>
        <taxon>Metazoa</taxon>
        <taxon>Ecdysozoa</taxon>
        <taxon>Nematoda</taxon>
        <taxon>Chromadorea</taxon>
        <taxon>Rhabditida</taxon>
        <taxon>Tylenchina</taxon>
        <taxon>Panagrolaimomorpha</taxon>
        <taxon>Strongyloidoidea</taxon>
        <taxon>Steinernematidae</taxon>
        <taxon>Steinernema</taxon>
    </lineage>
</organism>
<feature type="signal peptide" evidence="1">
    <location>
        <begin position="1"/>
        <end position="19"/>
    </location>
</feature>
<reference evidence="3" key="1">
    <citation type="submission" date="2016-11" db="UniProtKB">
        <authorList>
            <consortium name="WormBaseParasite"/>
        </authorList>
    </citation>
    <scope>IDENTIFICATION</scope>
</reference>
<feature type="chain" id="PRO_5009314143" evidence="1">
    <location>
        <begin position="20"/>
        <end position="80"/>
    </location>
</feature>
<name>A0A1I8A3E8_9BILA</name>